<dbReference type="PANTHER" id="PTHR43737:SF1">
    <property type="entry name" value="DUF1501 DOMAIN-CONTAINING PROTEIN"/>
    <property type="match status" value="1"/>
</dbReference>
<evidence type="ECO:0000313" key="2">
    <source>
        <dbReference type="Proteomes" id="UP000244755"/>
    </source>
</evidence>
<sequence length="400" mass="40524">MTESCDVHPSRRAILGTAGALFAWGAIPRTAYAAPGARDARLVVVILRGALDGLSAVAPLGDPAYAALRPGIALTRDGPAAALPLDGFFALHPALPTFARLYATRQALVVHAAATGYRERSHFDGQDVLESGQPGPGFTASGWLNRLAAALPAGEGIPPRTALGIGVVPPLILRGPAPVLGWAPPRLPRASDELGRRVLGLYEARDPALAASLARGLGVDALAKGGPTGAGGLRGLAEGAARLIAADDGPRLAALALDGWDTHADEGGATGRLAGLLGGLDGVFSAFAEILAPRWADTAILVVTEFGRTARVNGTTGTDHGTGTVAFLLGGAVRGGRVLADWPGLAPAQLHEGRDLTPTTDVRSIAKGLAADLFGLSPALLARSVFPGTEALRPVGGLVA</sequence>
<keyword evidence="2" id="KW-1185">Reference proteome</keyword>
<dbReference type="AlphaFoldDB" id="A0A2R4WVB3"/>
<dbReference type="EMBL" id="CP028844">
    <property type="protein sequence ID" value="AWB25479.1"/>
    <property type="molecule type" value="Genomic_DNA"/>
</dbReference>
<name>A0A2R4WVB3_9HYPH</name>
<dbReference type="RefSeq" id="WP_099957139.1">
    <property type="nucleotide sequence ID" value="NZ_CP028844.1"/>
</dbReference>
<reference evidence="1 2" key="1">
    <citation type="submission" date="2018-04" db="EMBL/GenBank/DDBJ databases">
        <title>Methylobacterium sp. PR1016A genome.</title>
        <authorList>
            <person name="Park W."/>
        </authorList>
    </citation>
    <scope>NUCLEOTIDE SEQUENCE [LARGE SCALE GENOMIC DNA]</scope>
    <source>
        <strain evidence="1 2">PR1016A</strain>
    </source>
</reference>
<dbReference type="InterPro" id="IPR010869">
    <property type="entry name" value="DUF1501"/>
</dbReference>
<dbReference type="OrthoDB" id="9779968at2"/>
<protein>
    <submittedName>
        <fullName evidence="1">DUF1501 domain-containing protein</fullName>
    </submittedName>
</protein>
<dbReference type="PANTHER" id="PTHR43737">
    <property type="entry name" value="BLL7424 PROTEIN"/>
    <property type="match status" value="1"/>
</dbReference>
<dbReference type="KEGG" id="mee:DA075_31860"/>
<dbReference type="InterPro" id="IPR006311">
    <property type="entry name" value="TAT_signal"/>
</dbReference>
<gene>
    <name evidence="1" type="ORF">DA075_31860</name>
</gene>
<dbReference type="PROSITE" id="PS51318">
    <property type="entry name" value="TAT"/>
    <property type="match status" value="1"/>
</dbReference>
<dbReference type="Proteomes" id="UP000244755">
    <property type="component" value="Chromosome 2"/>
</dbReference>
<accession>A0A2R4WVB3</accession>
<proteinExistence type="predicted"/>
<evidence type="ECO:0000313" key="1">
    <source>
        <dbReference type="EMBL" id="AWB25479.1"/>
    </source>
</evidence>
<dbReference type="Pfam" id="PF07394">
    <property type="entry name" value="DUF1501"/>
    <property type="match status" value="1"/>
</dbReference>
<organism evidence="1 2">
    <name type="scientific">Methylobacterium currus</name>
    <dbReference type="NCBI Taxonomy" id="2051553"/>
    <lineage>
        <taxon>Bacteria</taxon>
        <taxon>Pseudomonadati</taxon>
        <taxon>Pseudomonadota</taxon>
        <taxon>Alphaproteobacteria</taxon>
        <taxon>Hyphomicrobiales</taxon>
        <taxon>Methylobacteriaceae</taxon>
        <taxon>Methylobacterium</taxon>
    </lineage>
</organism>